<dbReference type="Pfam" id="PF00135">
    <property type="entry name" value="COesterase"/>
    <property type="match status" value="1"/>
</dbReference>
<dbReference type="SUPFAM" id="SSF53474">
    <property type="entry name" value="alpha/beta-Hydrolases"/>
    <property type="match status" value="1"/>
</dbReference>
<dbReference type="InParanoid" id="A0A6P8YG58"/>
<reference evidence="4" key="1">
    <citation type="submission" date="2025-08" db="UniProtKB">
        <authorList>
            <consortium name="RefSeq"/>
        </authorList>
    </citation>
    <scope>IDENTIFICATION</scope>
    <source>
        <tissue evidence="4">Total insect</tissue>
    </source>
</reference>
<proteinExistence type="predicted"/>
<dbReference type="InterPro" id="IPR002018">
    <property type="entry name" value="CarbesteraseB"/>
</dbReference>
<protein>
    <submittedName>
        <fullName evidence="4">Uncharacterized protein LOC117643752</fullName>
    </submittedName>
</protein>
<dbReference type="Proteomes" id="UP000515158">
    <property type="component" value="Unplaced"/>
</dbReference>
<keyword evidence="3" id="KW-1185">Reference proteome</keyword>
<evidence type="ECO:0000256" key="1">
    <source>
        <dbReference type="ARBA" id="ARBA00023180"/>
    </source>
</evidence>
<sequence>MASRLPGRVSAPGGLYLQAGVGHADELPFLFPLTEYVPAPPSASDLAFSRTLLYLFTTFASTGAPTKDDSWPRVKNFENETEFAFLSGPGPVSVHRGFHNDRMARWAKFRSSAALPRDTAKNPL</sequence>
<feature type="domain" description="Carboxylesterase type B" evidence="2">
    <location>
        <begin position="18"/>
        <end position="85"/>
    </location>
</feature>
<dbReference type="RefSeq" id="XP_034238718.1">
    <property type="nucleotide sequence ID" value="XM_034382827.1"/>
</dbReference>
<dbReference type="GeneID" id="117643752"/>
<dbReference type="AlphaFoldDB" id="A0A6P8YG58"/>
<dbReference type="InterPro" id="IPR029058">
    <property type="entry name" value="AB_hydrolase_fold"/>
</dbReference>
<evidence type="ECO:0000259" key="2">
    <source>
        <dbReference type="Pfam" id="PF00135"/>
    </source>
</evidence>
<evidence type="ECO:0000313" key="4">
    <source>
        <dbReference type="RefSeq" id="XP_034238718.1"/>
    </source>
</evidence>
<name>A0A6P8YG58_THRPL</name>
<evidence type="ECO:0000313" key="3">
    <source>
        <dbReference type="Proteomes" id="UP000515158"/>
    </source>
</evidence>
<gene>
    <name evidence="4" type="primary">LOC117643752</name>
</gene>
<keyword evidence="1" id="KW-0325">Glycoprotein</keyword>
<organism evidence="4">
    <name type="scientific">Thrips palmi</name>
    <name type="common">Melon thrips</name>
    <dbReference type="NCBI Taxonomy" id="161013"/>
    <lineage>
        <taxon>Eukaryota</taxon>
        <taxon>Metazoa</taxon>
        <taxon>Ecdysozoa</taxon>
        <taxon>Arthropoda</taxon>
        <taxon>Hexapoda</taxon>
        <taxon>Insecta</taxon>
        <taxon>Pterygota</taxon>
        <taxon>Neoptera</taxon>
        <taxon>Paraneoptera</taxon>
        <taxon>Thysanoptera</taxon>
        <taxon>Terebrantia</taxon>
        <taxon>Thripoidea</taxon>
        <taxon>Thripidae</taxon>
        <taxon>Thrips</taxon>
    </lineage>
</organism>
<dbReference type="Gene3D" id="3.40.50.1820">
    <property type="entry name" value="alpha/beta hydrolase"/>
    <property type="match status" value="1"/>
</dbReference>
<dbReference type="KEGG" id="tpal:117643752"/>
<accession>A0A6P8YG58</accession>